<keyword evidence="2" id="KW-1185">Reference proteome</keyword>
<dbReference type="HOGENOM" id="CLU_2169732_0_0_9"/>
<protein>
    <submittedName>
        <fullName evidence="1">Uncharacterized protein</fullName>
    </submittedName>
</protein>
<accession>Q5M496</accession>
<gene>
    <name evidence="1" type="ordered locus">stu1101</name>
</gene>
<evidence type="ECO:0000313" key="1">
    <source>
        <dbReference type="EMBL" id="AAV60740.1"/>
    </source>
</evidence>
<proteinExistence type="predicted"/>
<reference evidence="1 2" key="1">
    <citation type="journal article" date="2004" name="Nat. Biotechnol.">
        <title>Complete sequence and comparative genome analysis of the dairy bacterium Streptococcus thermophilus.</title>
        <authorList>
            <person name="Bolotin A."/>
            <person name="Quinquis B."/>
            <person name="Renault P."/>
            <person name="Sorokin A."/>
            <person name="Ehrlich S.D."/>
            <person name="Kulakauskas S."/>
            <person name="Lapidus A."/>
            <person name="Goltsman E."/>
            <person name="Mazur M."/>
            <person name="Pusch G.D."/>
            <person name="Fonstein M."/>
            <person name="Overbeek R."/>
            <person name="Kyprides N."/>
            <person name="Purnelle B."/>
            <person name="Prozzi D."/>
            <person name="Ngui K."/>
            <person name="Masuy D."/>
            <person name="Hancy F."/>
            <person name="Burteau S."/>
            <person name="Boutry M."/>
            <person name="Delcour J."/>
            <person name="Goffeau A."/>
            <person name="Hols P."/>
        </authorList>
    </citation>
    <scope>NUCLEOTIDE SEQUENCE [LARGE SCALE GENOMIC DNA]</scope>
    <source>
        <strain evidence="2">ATCC BAA-250 / LMG 18311</strain>
    </source>
</reference>
<dbReference type="EMBL" id="CP000023">
    <property type="protein sequence ID" value="AAV60740.1"/>
    <property type="molecule type" value="Genomic_DNA"/>
</dbReference>
<dbReference type="Proteomes" id="UP000001170">
    <property type="component" value="Chromosome"/>
</dbReference>
<name>Q5M496_STRT2</name>
<dbReference type="AlphaFoldDB" id="Q5M496"/>
<dbReference type="RefSeq" id="WP_011226038.1">
    <property type="nucleotide sequence ID" value="NC_006448.1"/>
</dbReference>
<sequence>MSATTKFSIAKWENGIYALDYMKDRFILNSNRVEKAWNYAKWRTYSDAYDVMILAGNVDYDSNLYVECKQNIRKGFLRSLSLPVSIRDKVRAFVMMVYPKAVPIIMKASN</sequence>
<organism evidence="1 2">
    <name type="scientific">Streptococcus thermophilus (strain ATCC BAA-250 / LMG 18311)</name>
    <dbReference type="NCBI Taxonomy" id="264199"/>
    <lineage>
        <taxon>Bacteria</taxon>
        <taxon>Bacillati</taxon>
        <taxon>Bacillota</taxon>
        <taxon>Bacilli</taxon>
        <taxon>Lactobacillales</taxon>
        <taxon>Streptococcaceae</taxon>
        <taxon>Streptococcus</taxon>
    </lineage>
</organism>
<dbReference type="KEGG" id="stl:stu1101"/>
<evidence type="ECO:0000313" key="2">
    <source>
        <dbReference type="Proteomes" id="UP000001170"/>
    </source>
</evidence>